<feature type="binding site" evidence="8">
    <location>
        <position position="193"/>
    </location>
    <ligand>
        <name>Zn(2+)</name>
        <dbReference type="ChEBI" id="CHEBI:29105"/>
        <label>2</label>
    </ligand>
</feature>
<comment type="similarity">
    <text evidence="1 6">Belongs to the peptidase M42 family.</text>
</comment>
<feature type="binding site" evidence="8">
    <location>
        <position position="226"/>
    </location>
    <ligand>
        <name>Zn(2+)</name>
        <dbReference type="ChEBI" id="CHEBI:29105"/>
        <label>2</label>
    </ligand>
</feature>
<dbReference type="Gene3D" id="2.40.30.40">
    <property type="entry name" value="Peptidase M42, domain 2"/>
    <property type="match status" value="1"/>
</dbReference>
<evidence type="ECO:0008006" key="11">
    <source>
        <dbReference type="Google" id="ProtNLM"/>
    </source>
</evidence>
<evidence type="ECO:0000256" key="3">
    <source>
        <dbReference type="ARBA" id="ARBA00022670"/>
    </source>
</evidence>
<evidence type="ECO:0000256" key="1">
    <source>
        <dbReference type="ARBA" id="ARBA00006272"/>
    </source>
</evidence>
<protein>
    <recommendedName>
        <fullName evidence="11">Glutamyl aminopeptidase</fullName>
    </recommendedName>
</protein>
<dbReference type="STRING" id="1817813.A2008_07750"/>
<dbReference type="Pfam" id="PF05343">
    <property type="entry name" value="Peptidase_M42"/>
    <property type="match status" value="1"/>
</dbReference>
<evidence type="ECO:0000313" key="9">
    <source>
        <dbReference type="EMBL" id="OGM06502.1"/>
    </source>
</evidence>
<evidence type="ECO:0000256" key="2">
    <source>
        <dbReference type="ARBA" id="ARBA00022438"/>
    </source>
</evidence>
<evidence type="ECO:0000256" key="7">
    <source>
        <dbReference type="PIRSR" id="PIRSR001123-1"/>
    </source>
</evidence>
<evidence type="ECO:0000313" key="10">
    <source>
        <dbReference type="Proteomes" id="UP000178735"/>
    </source>
</evidence>
<dbReference type="PANTHER" id="PTHR32481">
    <property type="entry name" value="AMINOPEPTIDASE"/>
    <property type="match status" value="1"/>
</dbReference>
<evidence type="ECO:0000256" key="6">
    <source>
        <dbReference type="PIRNR" id="PIRNR001123"/>
    </source>
</evidence>
<dbReference type="AlphaFoldDB" id="A0A1F7WUL2"/>
<evidence type="ECO:0000256" key="5">
    <source>
        <dbReference type="ARBA" id="ARBA00022801"/>
    </source>
</evidence>
<keyword evidence="5" id="KW-0378">Hydrolase</keyword>
<keyword evidence="4 8" id="KW-0479">Metal-binding</keyword>
<comment type="cofactor">
    <cofactor evidence="8">
        <name>a divalent metal cation</name>
        <dbReference type="ChEBI" id="CHEBI:60240"/>
    </cofactor>
    <text evidence="8">Binds 2 divalent metal cations per subunit.</text>
</comment>
<dbReference type="Proteomes" id="UP000178735">
    <property type="component" value="Unassembled WGS sequence"/>
</dbReference>
<feature type="binding site" evidence="8">
    <location>
        <position position="337"/>
    </location>
    <ligand>
        <name>Zn(2+)</name>
        <dbReference type="ChEBI" id="CHEBI:29105"/>
        <label>2</label>
    </ligand>
</feature>
<reference evidence="9 10" key="1">
    <citation type="journal article" date="2016" name="Nat. Commun.">
        <title>Thousands of microbial genomes shed light on interconnected biogeochemical processes in an aquifer system.</title>
        <authorList>
            <person name="Anantharaman K."/>
            <person name="Brown C.T."/>
            <person name="Hug L.A."/>
            <person name="Sharon I."/>
            <person name="Castelle C.J."/>
            <person name="Probst A.J."/>
            <person name="Thomas B.C."/>
            <person name="Singh A."/>
            <person name="Wilkins M.J."/>
            <person name="Karaoz U."/>
            <person name="Brodie E.L."/>
            <person name="Williams K.H."/>
            <person name="Hubbard S.S."/>
            <person name="Banfield J.F."/>
        </authorList>
    </citation>
    <scope>NUCLEOTIDE SEQUENCE [LARGE SCALE GENOMIC DNA]</scope>
</reference>
<gene>
    <name evidence="9" type="ORF">A2008_07750</name>
</gene>
<dbReference type="Gene3D" id="3.40.630.10">
    <property type="entry name" value="Zn peptidases"/>
    <property type="match status" value="1"/>
</dbReference>
<keyword evidence="3" id="KW-0645">Protease</keyword>
<dbReference type="EMBL" id="MGFH01000060">
    <property type="protein sequence ID" value="OGM06502.1"/>
    <property type="molecule type" value="Genomic_DNA"/>
</dbReference>
<feature type="binding site" evidence="8">
    <location>
        <position position="77"/>
    </location>
    <ligand>
        <name>Zn(2+)</name>
        <dbReference type="ChEBI" id="CHEBI:29105"/>
        <label>1</label>
    </ligand>
</feature>
<dbReference type="CDD" id="cd05656">
    <property type="entry name" value="M42_Frv"/>
    <property type="match status" value="1"/>
</dbReference>
<dbReference type="SUPFAM" id="SSF53187">
    <property type="entry name" value="Zn-dependent exopeptidases"/>
    <property type="match status" value="1"/>
</dbReference>
<dbReference type="PANTHER" id="PTHR32481:SF0">
    <property type="entry name" value="AMINOPEPTIDASE YPDE-RELATED"/>
    <property type="match status" value="1"/>
</dbReference>
<accession>A0A1F7WUL2</accession>
<dbReference type="InterPro" id="IPR051464">
    <property type="entry name" value="Peptidase_M42_aminopept"/>
</dbReference>
<evidence type="ECO:0000256" key="4">
    <source>
        <dbReference type="ARBA" id="ARBA00022723"/>
    </source>
</evidence>
<organism evidence="9 10">
    <name type="scientific">Candidatus Wallbacteria bacterium GWC2_49_35</name>
    <dbReference type="NCBI Taxonomy" id="1817813"/>
    <lineage>
        <taxon>Bacteria</taxon>
        <taxon>Candidatus Walliibacteriota</taxon>
    </lineage>
</organism>
<dbReference type="InterPro" id="IPR008007">
    <property type="entry name" value="Peptidase_M42"/>
</dbReference>
<comment type="caution">
    <text evidence="9">The sequence shown here is derived from an EMBL/GenBank/DDBJ whole genome shotgun (WGS) entry which is preliminary data.</text>
</comment>
<name>A0A1F7WUL2_9BACT</name>
<proteinExistence type="inferred from homology"/>
<dbReference type="GO" id="GO:0046872">
    <property type="term" value="F:metal ion binding"/>
    <property type="evidence" value="ECO:0007669"/>
    <property type="project" value="UniProtKB-UniRule"/>
</dbReference>
<evidence type="ECO:0000256" key="8">
    <source>
        <dbReference type="PIRSR" id="PIRSR001123-2"/>
    </source>
</evidence>
<dbReference type="SUPFAM" id="SSF101821">
    <property type="entry name" value="Aminopeptidase/glucanase lid domain"/>
    <property type="match status" value="1"/>
</dbReference>
<feature type="binding site" evidence="8">
    <location>
        <position position="193"/>
    </location>
    <ligand>
        <name>Zn(2+)</name>
        <dbReference type="ChEBI" id="CHEBI:29105"/>
        <label>1</label>
    </ligand>
</feature>
<dbReference type="GO" id="GO:0006508">
    <property type="term" value="P:proteolysis"/>
    <property type="evidence" value="ECO:0007669"/>
    <property type="project" value="UniProtKB-KW"/>
</dbReference>
<feature type="active site" description="Proton acceptor" evidence="7">
    <location>
        <position position="225"/>
    </location>
</feature>
<dbReference type="InterPro" id="IPR023367">
    <property type="entry name" value="Peptidase_M42_dom2"/>
</dbReference>
<feature type="binding site" evidence="8">
    <location>
        <position position="248"/>
    </location>
    <ligand>
        <name>Zn(2+)</name>
        <dbReference type="ChEBI" id="CHEBI:29105"/>
        <label>1</label>
    </ligand>
</feature>
<sequence length="370" mass="39878">MKKNNENQARIDLLRELSLAFGASGFESDMHDIIKEKLSGVCSFEYDKLGSIICRHKKSGAKKASGPAKPVAAIFTHIDEIGFMVRGIMSNGFLKFVNLGGWTTQTLPSQKVLIRNTEGDYVIGVIGMKPPHMMTDDERSKAPKLDALYIDIGASSAEEVINDYKIDLGTPVVPYSEFGDLNKSWLYYGKAFDNRAGVCAMIEIMRRTAGANTGVELVGVGSTQEESGLRGAKTAAMKIKPDLAIVIDTPPADDTPNNETAYPAQGKLGSGPQIRLFDPTMIARPGLVEFVRKIVKADKLTAQFAVRSSGGTDAGSVHLTEAGVPTIVLGIPTRYIHSHTSVLDINDIGRAADLAVKMAEKLSAEKISSF</sequence>
<keyword evidence="2" id="KW-0031">Aminopeptidase</keyword>
<dbReference type="GO" id="GO:0004177">
    <property type="term" value="F:aminopeptidase activity"/>
    <property type="evidence" value="ECO:0007669"/>
    <property type="project" value="UniProtKB-UniRule"/>
</dbReference>
<dbReference type="PIRSF" id="PIRSF001123">
    <property type="entry name" value="PepA_GA"/>
    <property type="match status" value="1"/>
</dbReference>